<organism evidence="2 3">
    <name type="scientific">Mycoemilia scoparia</name>
    <dbReference type="NCBI Taxonomy" id="417184"/>
    <lineage>
        <taxon>Eukaryota</taxon>
        <taxon>Fungi</taxon>
        <taxon>Fungi incertae sedis</taxon>
        <taxon>Zoopagomycota</taxon>
        <taxon>Kickxellomycotina</taxon>
        <taxon>Kickxellomycetes</taxon>
        <taxon>Kickxellales</taxon>
        <taxon>Kickxellaceae</taxon>
        <taxon>Mycoemilia</taxon>
    </lineage>
</organism>
<evidence type="ECO:0000313" key="2">
    <source>
        <dbReference type="EMBL" id="KAJ1916486.1"/>
    </source>
</evidence>
<feature type="region of interest" description="Disordered" evidence="1">
    <location>
        <begin position="1"/>
        <end position="61"/>
    </location>
</feature>
<comment type="caution">
    <text evidence="2">The sequence shown here is derived from an EMBL/GenBank/DDBJ whole genome shotgun (WGS) entry which is preliminary data.</text>
</comment>
<feature type="compositionally biased region" description="Basic and acidic residues" evidence="1">
    <location>
        <begin position="22"/>
        <end position="33"/>
    </location>
</feature>
<evidence type="ECO:0000313" key="3">
    <source>
        <dbReference type="Proteomes" id="UP001150538"/>
    </source>
</evidence>
<dbReference type="AlphaFoldDB" id="A0A9W8DSX1"/>
<feature type="region of interest" description="Disordered" evidence="1">
    <location>
        <begin position="329"/>
        <end position="351"/>
    </location>
</feature>
<sequence length="373" mass="41422">MPRKTTPTSNRQSLYNYFTPKNDGRQKRLDSFFKPEAGNSCAKKDPKRALKEEEKSASNNSILISSSPELKVWTKSTPTVVIDRIKPKEGYIDLTHATSSDASRTNDRPMSFELNSEYDSDISLPETNIKPGIRGSVKPPSKVPSLEKLNLANSKLRSKLVASKEATPASVKNKEELILEYTDEETNDADVKGTDITDESSGDDSDGLVDPLMLFQSMIPASKKAKQNTKDGQYCDNIDNNETSGPSSLEILDNKNNGRSGESKKDKRWDKADSAPKTPSTPITGKIGRSTRSSKKAVLNSLESIIRTKQQRNINLNDLDKLLASISDTPKAADHSDDEQNKPNSRYNRDQIIDSVFEHSHQTDELREQASTE</sequence>
<evidence type="ECO:0000256" key="1">
    <source>
        <dbReference type="SAM" id="MobiDB-lite"/>
    </source>
</evidence>
<dbReference type="Proteomes" id="UP001150538">
    <property type="component" value="Unassembled WGS sequence"/>
</dbReference>
<dbReference type="EMBL" id="JANBPU010000101">
    <property type="protein sequence ID" value="KAJ1916486.1"/>
    <property type="molecule type" value="Genomic_DNA"/>
</dbReference>
<feature type="compositionally biased region" description="Basic and acidic residues" evidence="1">
    <location>
        <begin position="331"/>
        <end position="351"/>
    </location>
</feature>
<feature type="compositionally biased region" description="Polar residues" evidence="1">
    <location>
        <begin position="238"/>
        <end position="247"/>
    </location>
</feature>
<feature type="region of interest" description="Disordered" evidence="1">
    <location>
        <begin position="180"/>
        <end position="209"/>
    </location>
</feature>
<feature type="region of interest" description="Disordered" evidence="1">
    <location>
        <begin position="223"/>
        <end position="295"/>
    </location>
</feature>
<reference evidence="2" key="1">
    <citation type="submission" date="2022-07" db="EMBL/GenBank/DDBJ databases">
        <title>Phylogenomic reconstructions and comparative analyses of Kickxellomycotina fungi.</title>
        <authorList>
            <person name="Reynolds N.K."/>
            <person name="Stajich J.E."/>
            <person name="Barry K."/>
            <person name="Grigoriev I.V."/>
            <person name="Crous P."/>
            <person name="Smith M.E."/>
        </authorList>
    </citation>
    <scope>NUCLEOTIDE SEQUENCE</scope>
    <source>
        <strain evidence="2">NBRC 100468</strain>
    </source>
</reference>
<feature type="compositionally biased region" description="Basic and acidic residues" evidence="1">
    <location>
        <begin position="42"/>
        <end position="56"/>
    </location>
</feature>
<gene>
    <name evidence="2" type="ORF">H4219_003752</name>
</gene>
<accession>A0A9W8DSX1</accession>
<keyword evidence="3" id="KW-1185">Reference proteome</keyword>
<feature type="compositionally biased region" description="Polar residues" evidence="1">
    <location>
        <begin position="1"/>
        <end position="16"/>
    </location>
</feature>
<protein>
    <submittedName>
        <fullName evidence="2">Uncharacterized protein</fullName>
    </submittedName>
</protein>
<name>A0A9W8DSX1_9FUNG</name>
<feature type="compositionally biased region" description="Acidic residues" evidence="1">
    <location>
        <begin position="196"/>
        <end position="207"/>
    </location>
</feature>
<feature type="compositionally biased region" description="Basic and acidic residues" evidence="1">
    <location>
        <begin position="261"/>
        <end position="274"/>
    </location>
</feature>
<proteinExistence type="predicted"/>